<evidence type="ECO:0000313" key="1">
    <source>
        <dbReference type="EMBL" id="SHM42097.1"/>
    </source>
</evidence>
<keyword evidence="1" id="KW-0413">Isomerase</keyword>
<dbReference type="AlphaFoldDB" id="A0A1M7INY4"/>
<dbReference type="Gene3D" id="3.40.50.12500">
    <property type="match status" value="1"/>
</dbReference>
<accession>A0A1M7INY4</accession>
<name>A0A1M7INY4_9RHOB</name>
<dbReference type="PANTHER" id="PTHR40267">
    <property type="entry name" value="BLR3294 PROTEIN"/>
    <property type="match status" value="1"/>
</dbReference>
<dbReference type="Proteomes" id="UP000322545">
    <property type="component" value="Unassembled WGS sequence"/>
</dbReference>
<proteinExistence type="predicted"/>
<reference evidence="1 2" key="1">
    <citation type="submission" date="2016-11" db="EMBL/GenBank/DDBJ databases">
        <authorList>
            <person name="Varghese N."/>
            <person name="Submissions S."/>
        </authorList>
    </citation>
    <scope>NUCLEOTIDE SEQUENCE [LARGE SCALE GENOMIC DNA]</scope>
    <source>
        <strain evidence="1 2">DSM 28249</strain>
    </source>
</reference>
<dbReference type="Pfam" id="PF17645">
    <property type="entry name" value="Amdase"/>
    <property type="match status" value="1"/>
</dbReference>
<evidence type="ECO:0000313" key="2">
    <source>
        <dbReference type="Proteomes" id="UP000322545"/>
    </source>
</evidence>
<dbReference type="InterPro" id="IPR053714">
    <property type="entry name" value="Iso_Racemase_Enz_sf"/>
</dbReference>
<dbReference type="PIRSF" id="PIRSF015736">
    <property type="entry name" value="MI"/>
    <property type="match status" value="1"/>
</dbReference>
<dbReference type="InterPro" id="IPR026286">
    <property type="entry name" value="MaiA/AMDase"/>
</dbReference>
<dbReference type="PANTHER" id="PTHR40267:SF1">
    <property type="entry name" value="BLR3294 PROTEIN"/>
    <property type="match status" value="1"/>
</dbReference>
<gene>
    <name evidence="1" type="ORF">SAMN05443432_107133</name>
</gene>
<keyword evidence="2" id="KW-1185">Reference proteome</keyword>
<dbReference type="RefSeq" id="WP_317510574.1">
    <property type="nucleotide sequence ID" value="NZ_FRCB01000007.1"/>
</dbReference>
<protein>
    <submittedName>
        <fullName evidence="1">Maleate isomerase</fullName>
    </submittedName>
</protein>
<sequence length="253" mass="26589">MMDYALDAGAGAGLRLGLIVLSTDETLEYEARALLAGRAANLLHTRIPAQPDVTPEQLRRMEVALPAAAGLLPQGLQAVGYGCTSASTVIGPQAVEAAIRGVHPGVAVSNPISAVLAALEAVGARRIALVTPYVQSVTAEMRAYLGRQGIEVLSEVSFGQKDDWTVARISEASTRAAMLEAGRAPGVEAVFASCTNLRTFGVIDEVEAELGVPVISSNQALLWHMLRCAGVEARGWGPGRLFDQREALCETTI</sequence>
<organism evidence="1 2">
    <name type="scientific">Roseovarius litoreus</name>
    <dbReference type="NCBI Taxonomy" id="1155722"/>
    <lineage>
        <taxon>Bacteria</taxon>
        <taxon>Pseudomonadati</taxon>
        <taxon>Pseudomonadota</taxon>
        <taxon>Alphaproteobacteria</taxon>
        <taxon>Rhodobacterales</taxon>
        <taxon>Roseobacteraceae</taxon>
        <taxon>Roseovarius</taxon>
    </lineage>
</organism>
<dbReference type="EMBL" id="FRCB01000007">
    <property type="protein sequence ID" value="SHM42097.1"/>
    <property type="molecule type" value="Genomic_DNA"/>
</dbReference>
<dbReference type="GO" id="GO:0016853">
    <property type="term" value="F:isomerase activity"/>
    <property type="evidence" value="ECO:0007669"/>
    <property type="project" value="UniProtKB-KW"/>
</dbReference>